<proteinExistence type="inferred from homology"/>
<comment type="caution">
    <text evidence="4">The sequence shown here is derived from an EMBL/GenBank/DDBJ whole genome shotgun (WGS) entry which is preliminary data.</text>
</comment>
<dbReference type="Proteomes" id="UP000586827">
    <property type="component" value="Unassembled WGS sequence"/>
</dbReference>
<dbReference type="InterPro" id="IPR051063">
    <property type="entry name" value="PDI"/>
</dbReference>
<dbReference type="RefSeq" id="WP_067519083.1">
    <property type="nucleotide sequence ID" value="NZ_JABELX010000007.1"/>
</dbReference>
<dbReference type="PROSITE" id="PS00194">
    <property type="entry name" value="THIOREDOXIN_1"/>
    <property type="match status" value="1"/>
</dbReference>
<protein>
    <submittedName>
        <fullName evidence="4">Thioredoxin family protein</fullName>
    </submittedName>
</protein>
<feature type="domain" description="Thioredoxin" evidence="3">
    <location>
        <begin position="1"/>
        <end position="105"/>
    </location>
</feature>
<dbReference type="InterPro" id="IPR017937">
    <property type="entry name" value="Thioredoxin_CS"/>
</dbReference>
<dbReference type="PROSITE" id="PS51352">
    <property type="entry name" value="THIOREDOXIN_2"/>
    <property type="match status" value="1"/>
</dbReference>
<evidence type="ECO:0000256" key="1">
    <source>
        <dbReference type="ARBA" id="ARBA00006347"/>
    </source>
</evidence>
<dbReference type="Pfam" id="PF00085">
    <property type="entry name" value="Thioredoxin"/>
    <property type="match status" value="1"/>
</dbReference>
<evidence type="ECO:0000259" key="3">
    <source>
        <dbReference type="PROSITE" id="PS51352"/>
    </source>
</evidence>
<sequence length="159" mass="17527">MSLRALSQHDFQQTVTSNHIVLVDFWAEWCGWCKRFAPVYQASAETHPQIVHATVDGDAEPALAGSIGLTGYPTIMAFREGLPVYKNAGYLDAGQLEEVVQQVLWMDMDEFRRQAAEQLQQQSGQRQAPTAEPAAAPIAHRAGPAPGPPQYGWPGLRTR</sequence>
<evidence type="ECO:0000313" key="5">
    <source>
        <dbReference type="Proteomes" id="UP000586827"/>
    </source>
</evidence>
<dbReference type="EMBL" id="JABELX010000007">
    <property type="protein sequence ID" value="NNH72363.1"/>
    <property type="molecule type" value="Genomic_DNA"/>
</dbReference>
<dbReference type="CDD" id="cd02947">
    <property type="entry name" value="TRX_family"/>
    <property type="match status" value="1"/>
</dbReference>
<dbReference type="SUPFAM" id="SSF52833">
    <property type="entry name" value="Thioredoxin-like"/>
    <property type="match status" value="1"/>
</dbReference>
<comment type="similarity">
    <text evidence="1">Belongs to the protein disulfide isomerase family.</text>
</comment>
<reference evidence="4 5" key="1">
    <citation type="submission" date="2020-05" db="EMBL/GenBank/DDBJ databases">
        <title>MicrobeNet Type strains.</title>
        <authorList>
            <person name="Nicholson A.C."/>
        </authorList>
    </citation>
    <scope>NUCLEOTIDE SEQUENCE [LARGE SCALE GENOMIC DNA]</scope>
    <source>
        <strain evidence="4 5">JCM 3224</strain>
    </source>
</reference>
<dbReference type="GO" id="GO:0003756">
    <property type="term" value="F:protein disulfide isomerase activity"/>
    <property type="evidence" value="ECO:0007669"/>
    <property type="project" value="TreeGrafter"/>
</dbReference>
<feature type="region of interest" description="Disordered" evidence="2">
    <location>
        <begin position="115"/>
        <end position="159"/>
    </location>
</feature>
<gene>
    <name evidence="4" type="ORF">HLB23_21295</name>
</gene>
<feature type="compositionally biased region" description="Low complexity" evidence="2">
    <location>
        <begin position="116"/>
        <end position="144"/>
    </location>
</feature>
<dbReference type="InterPro" id="IPR036249">
    <property type="entry name" value="Thioredoxin-like_sf"/>
</dbReference>
<accession>A0A849C0R9</accession>
<dbReference type="PANTHER" id="PTHR45672">
    <property type="entry name" value="PROTEIN DISULFIDE-ISOMERASE C17H9.14C-RELATED"/>
    <property type="match status" value="1"/>
</dbReference>
<dbReference type="GO" id="GO:0006457">
    <property type="term" value="P:protein folding"/>
    <property type="evidence" value="ECO:0007669"/>
    <property type="project" value="TreeGrafter"/>
</dbReference>
<organism evidence="4 5">
    <name type="scientific">Nocardia uniformis</name>
    <dbReference type="NCBI Taxonomy" id="53432"/>
    <lineage>
        <taxon>Bacteria</taxon>
        <taxon>Bacillati</taxon>
        <taxon>Actinomycetota</taxon>
        <taxon>Actinomycetes</taxon>
        <taxon>Mycobacteriales</taxon>
        <taxon>Nocardiaceae</taxon>
        <taxon>Nocardia</taxon>
    </lineage>
</organism>
<dbReference type="InterPro" id="IPR013766">
    <property type="entry name" value="Thioredoxin_domain"/>
</dbReference>
<evidence type="ECO:0000256" key="2">
    <source>
        <dbReference type="SAM" id="MobiDB-lite"/>
    </source>
</evidence>
<evidence type="ECO:0000313" key="4">
    <source>
        <dbReference type="EMBL" id="NNH72363.1"/>
    </source>
</evidence>
<keyword evidence="5" id="KW-1185">Reference proteome</keyword>
<dbReference type="PRINTS" id="PR00421">
    <property type="entry name" value="THIOREDOXIN"/>
</dbReference>
<dbReference type="AlphaFoldDB" id="A0A849C0R9"/>
<name>A0A849C0R9_9NOCA</name>
<dbReference type="Gene3D" id="3.40.30.10">
    <property type="entry name" value="Glutaredoxin"/>
    <property type="match status" value="1"/>
</dbReference>
<dbReference type="PANTHER" id="PTHR45672:SF11">
    <property type="entry name" value="PROTEIN DISULFIDE-ISOMERASE C17H9.14C"/>
    <property type="match status" value="1"/>
</dbReference>